<comment type="caution">
    <text evidence="4">The sequence shown here is derived from an EMBL/GenBank/DDBJ whole genome shotgun (WGS) entry which is preliminary data.</text>
</comment>
<dbReference type="InterPro" id="IPR030934">
    <property type="entry name" value="Intein_C"/>
</dbReference>
<proteinExistence type="predicted"/>
<evidence type="ECO:0000256" key="1">
    <source>
        <dbReference type="ARBA" id="ARBA00022813"/>
    </source>
</evidence>
<dbReference type="InterPro" id="IPR036844">
    <property type="entry name" value="Hint_dom_sf"/>
</dbReference>
<dbReference type="EMBL" id="PFHJ01000013">
    <property type="protein sequence ID" value="PIW91514.1"/>
    <property type="molecule type" value="Genomic_DNA"/>
</dbReference>
<dbReference type="InterPro" id="IPR002731">
    <property type="entry name" value="ATPase_BadF"/>
</dbReference>
<dbReference type="InterPro" id="IPR004042">
    <property type="entry name" value="Intein_endonuc_central"/>
</dbReference>
<organism evidence="4 5">
    <name type="scientific">Candidatus Nealsonbacteria bacterium CG_4_8_14_3_um_filter_37_36</name>
    <dbReference type="NCBI Taxonomy" id="1974688"/>
    <lineage>
        <taxon>Bacteria</taxon>
        <taxon>Candidatus Nealsoniibacteriota</taxon>
    </lineage>
</organism>
<name>A0A2H9N1K1_9BACT</name>
<dbReference type="PROSITE" id="PS50818">
    <property type="entry name" value="INTEIN_C_TER"/>
    <property type="match status" value="1"/>
</dbReference>
<dbReference type="InterPro" id="IPR004860">
    <property type="entry name" value="LAGLIDADG_dom"/>
</dbReference>
<gene>
    <name evidence="4" type="ORF">COZ90_00520</name>
</gene>
<dbReference type="PRINTS" id="PR00379">
    <property type="entry name" value="INTEIN"/>
</dbReference>
<dbReference type="Proteomes" id="UP000236840">
    <property type="component" value="Unassembled WGS sequence"/>
</dbReference>
<dbReference type="PANTHER" id="PTHR32329:SF7">
    <property type="entry name" value="ACTIVATOR OF 2-HYDROXYACYL-COA-HYDRATASE"/>
    <property type="match status" value="1"/>
</dbReference>
<dbReference type="NCBIfam" id="TIGR01443">
    <property type="entry name" value="intein_Cterm"/>
    <property type="match status" value="1"/>
</dbReference>
<dbReference type="InterPro" id="IPR027434">
    <property type="entry name" value="Homing_endonucl"/>
</dbReference>
<dbReference type="AlphaFoldDB" id="A0A2H9N1K1"/>
<keyword evidence="1" id="KW-0068">Autocatalytic cleavage</keyword>
<evidence type="ECO:0000313" key="5">
    <source>
        <dbReference type="Proteomes" id="UP000236840"/>
    </source>
</evidence>
<dbReference type="SUPFAM" id="SSF51294">
    <property type="entry name" value="Hedgehog/intein (Hint) domain"/>
    <property type="match status" value="1"/>
</dbReference>
<keyword evidence="2" id="KW-0651">Protein splicing</keyword>
<dbReference type="InterPro" id="IPR043129">
    <property type="entry name" value="ATPase_NBD"/>
</dbReference>
<evidence type="ECO:0000259" key="3">
    <source>
        <dbReference type="PROSITE" id="PS50819"/>
    </source>
</evidence>
<evidence type="ECO:0000256" key="2">
    <source>
        <dbReference type="ARBA" id="ARBA00023000"/>
    </source>
</evidence>
<reference evidence="5" key="1">
    <citation type="submission" date="2017-09" db="EMBL/GenBank/DDBJ databases">
        <title>Depth-based differentiation of microbial function through sediment-hosted aquifers and enrichment of novel symbionts in the deep terrestrial subsurface.</title>
        <authorList>
            <person name="Probst A.J."/>
            <person name="Ladd B."/>
            <person name="Jarett J.K."/>
            <person name="Geller-Mcgrath D.E."/>
            <person name="Sieber C.M.K."/>
            <person name="Emerson J.B."/>
            <person name="Anantharaman K."/>
            <person name="Thomas B.C."/>
            <person name="Malmstrom R."/>
            <person name="Stieglmeier M."/>
            <person name="Klingl A."/>
            <person name="Woyke T."/>
            <person name="Ryan C.M."/>
            <person name="Banfield J.F."/>
        </authorList>
    </citation>
    <scope>NUCLEOTIDE SEQUENCE [LARGE SCALE GENOMIC DNA]</scope>
</reference>
<evidence type="ECO:0000313" key="4">
    <source>
        <dbReference type="EMBL" id="PIW91514.1"/>
    </source>
</evidence>
<dbReference type="InterPro" id="IPR006142">
    <property type="entry name" value="INTEIN"/>
</dbReference>
<dbReference type="GO" id="GO:0016539">
    <property type="term" value="P:intein-mediated protein splicing"/>
    <property type="evidence" value="ECO:0007669"/>
    <property type="project" value="InterPro"/>
</dbReference>
<dbReference type="SUPFAM" id="SSF55608">
    <property type="entry name" value="Homing endonucleases"/>
    <property type="match status" value="1"/>
</dbReference>
<feature type="domain" description="DOD-type homing endonuclease" evidence="3">
    <location>
        <begin position="58"/>
        <end position="215"/>
    </location>
</feature>
<dbReference type="SUPFAM" id="SSF53067">
    <property type="entry name" value="Actin-like ATPase domain"/>
    <property type="match status" value="1"/>
</dbReference>
<dbReference type="Pfam" id="PF14528">
    <property type="entry name" value="LAGLIDADG_3"/>
    <property type="match status" value="1"/>
</dbReference>
<dbReference type="Pfam" id="PF01869">
    <property type="entry name" value="BcrAD_BadFG"/>
    <property type="match status" value="1"/>
</dbReference>
<sequence length="496" mass="56187">MPAKEFRKGDFIATPLPLENQIDSPILLNYSAVKTEPKVFRPFKKIDKFVFRPDLLRLLGYYLAEGCILYNRARRDKKLKYPCGVSFIFNINEKSYIEDIKKIISQNFGKLNIKIIKKPEHETTIVAIYSKSLAEYIKYLCGSMADKKRLSTELLNLKPSLQKEILKGFFRGDGQLRKRLQNALGSDKRGNRYCASTVSEDLAHQLYWLLLRNEIKCTLRKSSSKTKGDKYAYFIEVFGKEINKLEDKQLVNPQKQGYKSFIYKNWLFEPIRKIKKYKFKGSIYNLKVKNDDSYVANAIGVHNCAAGTGAFLDAQAFRLGIPVERFGEIALKSKKPTTIGARCTIFAESDMIHKQQIGHSPEDIVAGLCQGLARNFLSNVARGKNIQPPIVFLGGVSENKGMREAFEGALGQEIVVPEYNTVMGAFGAALLVKKNPPSKTKFLGFEISDKNIRCTSFQCQGCPNRCEVIEARIEGKVMARWGDRCGKWSNLNVNST</sequence>
<dbReference type="GO" id="GO:0004519">
    <property type="term" value="F:endonuclease activity"/>
    <property type="evidence" value="ECO:0007669"/>
    <property type="project" value="InterPro"/>
</dbReference>
<dbReference type="PANTHER" id="PTHR32329">
    <property type="entry name" value="BIFUNCTIONAL PROTEIN [INCLUDES 2-HYDROXYACYL-COA DEHYDRATASE (N-TER) AND ITS ACTIVATOR DOMAIN (C_TERM)-RELATED"/>
    <property type="match status" value="1"/>
</dbReference>
<dbReference type="PROSITE" id="PS50819">
    <property type="entry name" value="INTEIN_ENDONUCLEASE"/>
    <property type="match status" value="1"/>
</dbReference>
<dbReference type="InterPro" id="IPR051805">
    <property type="entry name" value="Dehydratase_Activator_Redct"/>
</dbReference>
<accession>A0A2H9N1K1</accession>
<dbReference type="Gene3D" id="3.30.420.40">
    <property type="match status" value="2"/>
</dbReference>
<protein>
    <recommendedName>
        <fullName evidence="3">DOD-type homing endonuclease domain-containing protein</fullName>
    </recommendedName>
</protein>
<dbReference type="Gene3D" id="3.10.28.10">
    <property type="entry name" value="Homing endonucleases"/>
    <property type="match status" value="1"/>
</dbReference>